<feature type="domain" description="DUF7973" evidence="2">
    <location>
        <begin position="2"/>
        <end position="303"/>
    </location>
</feature>
<proteinExistence type="predicted"/>
<feature type="transmembrane region" description="Helical" evidence="1">
    <location>
        <begin position="204"/>
        <end position="227"/>
    </location>
</feature>
<keyword evidence="1" id="KW-1133">Transmembrane helix</keyword>
<dbReference type="Pfam" id="PF25928">
    <property type="entry name" value="DUF7973"/>
    <property type="match status" value="1"/>
</dbReference>
<dbReference type="AlphaFoldDB" id="A0A6G8Q2X4"/>
<dbReference type="KEGG" id="rmar:GBA65_12955"/>
<gene>
    <name evidence="3" type="ORF">GBA65_12955</name>
</gene>
<evidence type="ECO:0000313" key="4">
    <source>
        <dbReference type="Proteomes" id="UP000502706"/>
    </source>
</evidence>
<feature type="transmembrane region" description="Helical" evidence="1">
    <location>
        <begin position="290"/>
        <end position="307"/>
    </location>
</feature>
<evidence type="ECO:0000259" key="2">
    <source>
        <dbReference type="Pfam" id="PF25928"/>
    </source>
</evidence>
<accession>A0A6G8Q2X4</accession>
<dbReference type="InterPro" id="IPR058279">
    <property type="entry name" value="DUF7973"/>
</dbReference>
<keyword evidence="4" id="KW-1185">Reference proteome</keyword>
<keyword evidence="1" id="KW-0472">Membrane</keyword>
<sequence>MSLTILLAAFAGGLFGAAIGGLPAFVFTGFAVLVGVAAAVGGSDFDIITNVAFGPVFGPHVAFAGGAAAAAFAYRRGRLENGRDIAAPLAGINDPITLIVGGLFGLGGYVFQQLLVGLNVAGYTDSIAFTVVVSAIVARLAFGRTGVFGSLDAEARQRGRFEPAGDRVWVDYQQGFLQAAILGLGAGLLSAWIVTAFTEANPDYAAAAGVLGFGISAASLLLLQTGFSVPVTHHMTLPAAVAAGAILAIGGSPLLALLLGAAAGIGGALVGETFSRLFLIHGDTHIDPPAGAIFIMTSIVIIVGLFIA</sequence>
<organism evidence="3 4">
    <name type="scientific">Rubrobacter marinus</name>
    <dbReference type="NCBI Taxonomy" id="2653852"/>
    <lineage>
        <taxon>Bacteria</taxon>
        <taxon>Bacillati</taxon>
        <taxon>Actinomycetota</taxon>
        <taxon>Rubrobacteria</taxon>
        <taxon>Rubrobacterales</taxon>
        <taxon>Rubrobacteraceae</taxon>
        <taxon>Rubrobacter</taxon>
    </lineage>
</organism>
<evidence type="ECO:0000256" key="1">
    <source>
        <dbReference type="SAM" id="Phobius"/>
    </source>
</evidence>
<feature type="transmembrane region" description="Helical" evidence="1">
    <location>
        <begin position="239"/>
        <end position="270"/>
    </location>
</feature>
<feature type="transmembrane region" description="Helical" evidence="1">
    <location>
        <begin position="127"/>
        <end position="151"/>
    </location>
</feature>
<dbReference type="Proteomes" id="UP000502706">
    <property type="component" value="Chromosome"/>
</dbReference>
<feature type="transmembrane region" description="Helical" evidence="1">
    <location>
        <begin position="95"/>
        <end position="115"/>
    </location>
</feature>
<feature type="transmembrane region" description="Helical" evidence="1">
    <location>
        <begin position="7"/>
        <end position="40"/>
    </location>
</feature>
<evidence type="ECO:0000313" key="3">
    <source>
        <dbReference type="EMBL" id="QIN80803.1"/>
    </source>
</evidence>
<reference evidence="3 4" key="1">
    <citation type="submission" date="2019-10" db="EMBL/GenBank/DDBJ databases">
        <title>Rubrobacter sp nov SCSIO 52915 isolated from a deep-sea sediment in the South China Sea.</title>
        <authorList>
            <person name="Chen R.W."/>
        </authorList>
    </citation>
    <scope>NUCLEOTIDE SEQUENCE [LARGE SCALE GENOMIC DNA]</scope>
    <source>
        <strain evidence="3 4">SCSIO 52915</strain>
    </source>
</reference>
<feature type="transmembrane region" description="Helical" evidence="1">
    <location>
        <begin position="52"/>
        <end position="74"/>
    </location>
</feature>
<feature type="transmembrane region" description="Helical" evidence="1">
    <location>
        <begin position="176"/>
        <end position="198"/>
    </location>
</feature>
<keyword evidence="1" id="KW-0812">Transmembrane</keyword>
<protein>
    <recommendedName>
        <fullName evidence="2">DUF7973 domain-containing protein</fullName>
    </recommendedName>
</protein>
<dbReference type="EMBL" id="CP045121">
    <property type="protein sequence ID" value="QIN80803.1"/>
    <property type="molecule type" value="Genomic_DNA"/>
</dbReference>
<name>A0A6G8Q2X4_9ACTN</name>